<feature type="region of interest" description="Disordered" evidence="1">
    <location>
        <begin position="433"/>
        <end position="484"/>
    </location>
</feature>
<reference evidence="2" key="1">
    <citation type="submission" date="2022-10" db="EMBL/GenBank/DDBJ databases">
        <title>Characterization and whole genome sequencing of a new Roseateles species, isolated from fresh water.</title>
        <authorList>
            <person name="Guliayeva D.Y."/>
            <person name="Akhremchuk A.E."/>
            <person name="Sikolenko M.A."/>
            <person name="Valentovich L.N."/>
            <person name="Sidarenka A.V."/>
        </authorList>
    </citation>
    <scope>NUCLEOTIDE SEQUENCE</scope>
    <source>
        <strain evidence="2">BIM B-1768</strain>
    </source>
</reference>
<name>A0ABY6B2P0_9BURK</name>
<dbReference type="Pfam" id="PF11180">
    <property type="entry name" value="DUF2968"/>
    <property type="match status" value="1"/>
</dbReference>
<evidence type="ECO:0000313" key="3">
    <source>
        <dbReference type="Proteomes" id="UP001064933"/>
    </source>
</evidence>
<feature type="region of interest" description="Disordered" evidence="1">
    <location>
        <begin position="217"/>
        <end position="305"/>
    </location>
</feature>
<feature type="compositionally biased region" description="Low complexity" evidence="1">
    <location>
        <begin position="440"/>
        <end position="451"/>
    </location>
</feature>
<organism evidence="2 3">
    <name type="scientific">Roseateles amylovorans</name>
    <dbReference type="NCBI Taxonomy" id="2978473"/>
    <lineage>
        <taxon>Bacteria</taxon>
        <taxon>Pseudomonadati</taxon>
        <taxon>Pseudomonadota</taxon>
        <taxon>Betaproteobacteria</taxon>
        <taxon>Burkholderiales</taxon>
        <taxon>Sphaerotilaceae</taxon>
        <taxon>Roseateles</taxon>
    </lineage>
</organism>
<dbReference type="Proteomes" id="UP001064933">
    <property type="component" value="Chromosome"/>
</dbReference>
<accession>A0ABY6B2P0</accession>
<dbReference type="InterPro" id="IPR021350">
    <property type="entry name" value="DUF2968"/>
</dbReference>
<gene>
    <name evidence="2" type="ORF">N4261_05850</name>
</gene>
<evidence type="ECO:0000256" key="1">
    <source>
        <dbReference type="SAM" id="MobiDB-lite"/>
    </source>
</evidence>
<protein>
    <submittedName>
        <fullName evidence="2">DUF2968 domain-containing protein</fullName>
    </submittedName>
</protein>
<dbReference type="RefSeq" id="WP_261759269.1">
    <property type="nucleotide sequence ID" value="NZ_CP104562.2"/>
</dbReference>
<sequence length="484" mass="51200">MQSPNRSSLSPVPPLGGPAFPSLLAREGRARAWLDWAAQLTAPCGRPLLAVMPLLALAALHGLAQAAGQTDGAPPAAPVMQVAQVAQLGAADGSSGVTPFEATVVAELRVRLSSRSVQLLRRAQVEGNTIELWLHPSSDTYYVAVSNAQGDIRRASKLNNERNAWLGFDEFRRLASQGGLRSTPSTESAAAVLRTPAPAPAPATAAAAAATTAVASEAPPSKPAMPALPAVRPANSGTTAPMVSEPARAGRTAPVPVPAAPVQAQAQAQAQRQAPPVPSPQAPSASELPARAAPSTVAAPPSGAPSRLAQEFARLEEAQALKALRKTENGEFTAQLLFHSETAQYYAAIAHQDELWRVVKTQDSAMAVKNYEEFVGLSAELAAEELRRVDLEAQTRAAALALEAAQQQARQLSDDVETERRYRALINQQQQQSKADLSDLQQQRQALQAQLEAERRRVESLRQQLDPRAAAASAPLPPARRRTP</sequence>
<keyword evidence="3" id="KW-1185">Reference proteome</keyword>
<feature type="compositionally biased region" description="Low complexity" evidence="1">
    <location>
        <begin position="246"/>
        <end position="274"/>
    </location>
</feature>
<evidence type="ECO:0000313" key="2">
    <source>
        <dbReference type="EMBL" id="UXH79450.1"/>
    </source>
</evidence>
<proteinExistence type="predicted"/>
<dbReference type="EMBL" id="CP104562">
    <property type="protein sequence ID" value="UXH79450.1"/>
    <property type="molecule type" value="Genomic_DNA"/>
</dbReference>